<dbReference type="EMBL" id="LT598457">
    <property type="protein sequence ID" value="SCU95486.1"/>
    <property type="molecule type" value="Genomic_DNA"/>
</dbReference>
<dbReference type="AlphaFoldDB" id="A0A1G4JWK9"/>
<reference evidence="4" key="1">
    <citation type="submission" date="2016-03" db="EMBL/GenBank/DDBJ databases">
        <authorList>
            <person name="Devillers H."/>
        </authorList>
    </citation>
    <scope>NUCLEOTIDE SEQUENCE [LARGE SCALE GENOMIC DNA]</scope>
</reference>
<keyword evidence="2" id="KW-0812">Transmembrane</keyword>
<evidence type="ECO:0000313" key="4">
    <source>
        <dbReference type="Proteomes" id="UP000190274"/>
    </source>
</evidence>
<keyword evidence="2" id="KW-1133">Transmembrane helix</keyword>
<sequence>MTRQVHSRAVRRSERSKRTHNSVCNLGWILSLSGTVDLPTHNVVQSVYERNNPHERLFISTRNGVSVCVSSGPQEGSLRTRGSRQATNNHQRATRIQKNTRVVEFTREPRFTPIDAELRGTPYSPPSPLPSYSSQHLQLGSPPPQYPQPPQYESPLEQQQEQHHPATKREAVFRWISDKLERHVGALGKMMLVCLRLEDVFLYLYLTQLSLVIIICALTKAAVEGLVDDGGITYVLDKIPDYLIDYTTFASHIP</sequence>
<feature type="transmembrane region" description="Helical" evidence="2">
    <location>
        <begin position="200"/>
        <end position="223"/>
    </location>
</feature>
<gene>
    <name evidence="3" type="ORF">LADA_0G15874G</name>
</gene>
<keyword evidence="2" id="KW-0472">Membrane</keyword>
<evidence type="ECO:0000313" key="3">
    <source>
        <dbReference type="EMBL" id="SCU95486.1"/>
    </source>
</evidence>
<proteinExistence type="predicted"/>
<feature type="compositionally biased region" description="Polar residues" evidence="1">
    <location>
        <begin position="83"/>
        <end position="100"/>
    </location>
</feature>
<name>A0A1G4JWK9_9SACH</name>
<organism evidence="3 4">
    <name type="scientific">Lachancea dasiensis</name>
    <dbReference type="NCBI Taxonomy" id="1072105"/>
    <lineage>
        <taxon>Eukaryota</taxon>
        <taxon>Fungi</taxon>
        <taxon>Dikarya</taxon>
        <taxon>Ascomycota</taxon>
        <taxon>Saccharomycotina</taxon>
        <taxon>Saccharomycetes</taxon>
        <taxon>Saccharomycetales</taxon>
        <taxon>Saccharomycetaceae</taxon>
        <taxon>Lachancea</taxon>
    </lineage>
</organism>
<feature type="compositionally biased region" description="Low complexity" evidence="1">
    <location>
        <begin position="130"/>
        <end position="140"/>
    </location>
</feature>
<evidence type="ECO:0000256" key="1">
    <source>
        <dbReference type="SAM" id="MobiDB-lite"/>
    </source>
</evidence>
<accession>A0A1G4JWK9</accession>
<protein>
    <submittedName>
        <fullName evidence="3">LADA_0G15874g1_1</fullName>
    </submittedName>
</protein>
<keyword evidence="4" id="KW-1185">Reference proteome</keyword>
<feature type="compositionally biased region" description="Pro residues" evidence="1">
    <location>
        <begin position="141"/>
        <end position="152"/>
    </location>
</feature>
<feature type="region of interest" description="Disordered" evidence="1">
    <location>
        <begin position="71"/>
        <end position="164"/>
    </location>
</feature>
<evidence type="ECO:0000256" key="2">
    <source>
        <dbReference type="SAM" id="Phobius"/>
    </source>
</evidence>
<dbReference type="Proteomes" id="UP000190274">
    <property type="component" value="Chromosome G"/>
</dbReference>